<dbReference type="EMBL" id="GBXM01075810">
    <property type="protein sequence ID" value="JAH32767.1"/>
    <property type="molecule type" value="Transcribed_RNA"/>
</dbReference>
<sequence length="51" mass="5495">MVISTSSAPVIIGVGYRNMGHFAISDAQQMFNKNDKKSLPKTNGTSVRSPL</sequence>
<reference evidence="1" key="1">
    <citation type="submission" date="2014-11" db="EMBL/GenBank/DDBJ databases">
        <authorList>
            <person name="Amaro Gonzalez C."/>
        </authorList>
    </citation>
    <scope>NUCLEOTIDE SEQUENCE</scope>
</reference>
<dbReference type="AlphaFoldDB" id="A0A0E9RVF6"/>
<reference evidence="1" key="2">
    <citation type="journal article" date="2015" name="Fish Shellfish Immunol.">
        <title>Early steps in the European eel (Anguilla anguilla)-Vibrio vulnificus interaction in the gills: Role of the RtxA13 toxin.</title>
        <authorList>
            <person name="Callol A."/>
            <person name="Pajuelo D."/>
            <person name="Ebbesson L."/>
            <person name="Teles M."/>
            <person name="MacKenzie S."/>
            <person name="Amaro C."/>
        </authorList>
    </citation>
    <scope>NUCLEOTIDE SEQUENCE</scope>
</reference>
<evidence type="ECO:0000313" key="1">
    <source>
        <dbReference type="EMBL" id="JAH32767.1"/>
    </source>
</evidence>
<name>A0A0E9RVF6_ANGAN</name>
<protein>
    <submittedName>
        <fullName evidence="1">Uncharacterized protein</fullName>
    </submittedName>
</protein>
<proteinExistence type="predicted"/>
<organism evidence="1">
    <name type="scientific">Anguilla anguilla</name>
    <name type="common">European freshwater eel</name>
    <name type="synonym">Muraena anguilla</name>
    <dbReference type="NCBI Taxonomy" id="7936"/>
    <lineage>
        <taxon>Eukaryota</taxon>
        <taxon>Metazoa</taxon>
        <taxon>Chordata</taxon>
        <taxon>Craniata</taxon>
        <taxon>Vertebrata</taxon>
        <taxon>Euteleostomi</taxon>
        <taxon>Actinopterygii</taxon>
        <taxon>Neopterygii</taxon>
        <taxon>Teleostei</taxon>
        <taxon>Anguilliformes</taxon>
        <taxon>Anguillidae</taxon>
        <taxon>Anguilla</taxon>
    </lineage>
</organism>
<accession>A0A0E9RVF6</accession>